<evidence type="ECO:0000256" key="1">
    <source>
        <dbReference type="ARBA" id="ARBA00007606"/>
    </source>
</evidence>
<evidence type="ECO:0000313" key="5">
    <source>
        <dbReference type="Proteomes" id="UP001058974"/>
    </source>
</evidence>
<evidence type="ECO:0000256" key="2">
    <source>
        <dbReference type="ARBA" id="ARBA00022734"/>
    </source>
</evidence>
<dbReference type="AlphaFoldDB" id="A0A9D5A8M1"/>
<dbReference type="CDD" id="cd06899">
    <property type="entry name" value="lectin_legume_LecRK_Arcelin_ConA"/>
    <property type="match status" value="1"/>
</dbReference>
<proteinExistence type="inferred from homology"/>
<dbReference type="InterPro" id="IPR050258">
    <property type="entry name" value="Leguminous_Lectin"/>
</dbReference>
<dbReference type="InterPro" id="IPR013320">
    <property type="entry name" value="ConA-like_dom_sf"/>
</dbReference>
<accession>A0A9D5A8M1</accession>
<evidence type="ECO:0000259" key="3">
    <source>
        <dbReference type="Pfam" id="PF00139"/>
    </source>
</evidence>
<dbReference type="Proteomes" id="UP001058974">
    <property type="component" value="Chromosome 6"/>
</dbReference>
<name>A0A9D5A8M1_PEA</name>
<dbReference type="Pfam" id="PF00139">
    <property type="entry name" value="Lectin_legB"/>
    <property type="match status" value="1"/>
</dbReference>
<dbReference type="GO" id="GO:0030246">
    <property type="term" value="F:carbohydrate binding"/>
    <property type="evidence" value="ECO:0007669"/>
    <property type="project" value="UniProtKB-KW"/>
</dbReference>
<dbReference type="InterPro" id="IPR001220">
    <property type="entry name" value="Legume_lectin_dom"/>
</dbReference>
<keyword evidence="5" id="KW-1185">Reference proteome</keyword>
<dbReference type="SUPFAM" id="SSF49899">
    <property type="entry name" value="Concanavalin A-like lectins/glucanases"/>
    <property type="match status" value="1"/>
</dbReference>
<dbReference type="OrthoDB" id="1423198at2759"/>
<dbReference type="PIRSF" id="PIRSF002690">
    <property type="entry name" value="L-type_lectin_plant"/>
    <property type="match status" value="1"/>
</dbReference>
<sequence length="272" mass="29763">MAFYRTNLPIQELFSLVSVIFLLLPTNLNSVQALSFNFPKLTPGDSRITLQGDAEILASGVLALTKSSPLPPDTFNPTTGRALYTTPVTLWDNATGDVASFVTSFSFVMETSGGPITDGLIFFIAPPDTVIPINSTTPFLGVVDSQTSINRFVGVEFDLFRNSWDPEGRHIGIDINSIISTKTVRLRWRWVNGLLTKVSIIYDSSSNTLSALVTYESGRISTIAQVVDLKTVLPNIVQIGLSAATLTNQSYNIHSWSFTSNYITRTSRVSDI</sequence>
<comment type="caution">
    <text evidence="4">The sequence shown here is derived from an EMBL/GenBank/DDBJ whole genome shotgun (WGS) entry which is preliminary data.</text>
</comment>
<dbReference type="InterPro" id="IPR016363">
    <property type="entry name" value="L-lectin"/>
</dbReference>
<reference evidence="4 5" key="1">
    <citation type="journal article" date="2022" name="Nat. Genet.">
        <title>Improved pea reference genome and pan-genome highlight genomic features and evolutionary characteristics.</title>
        <authorList>
            <person name="Yang T."/>
            <person name="Liu R."/>
            <person name="Luo Y."/>
            <person name="Hu S."/>
            <person name="Wang D."/>
            <person name="Wang C."/>
            <person name="Pandey M.K."/>
            <person name="Ge S."/>
            <person name="Xu Q."/>
            <person name="Li N."/>
            <person name="Li G."/>
            <person name="Huang Y."/>
            <person name="Saxena R.K."/>
            <person name="Ji Y."/>
            <person name="Li M."/>
            <person name="Yan X."/>
            <person name="He Y."/>
            <person name="Liu Y."/>
            <person name="Wang X."/>
            <person name="Xiang C."/>
            <person name="Varshney R.K."/>
            <person name="Ding H."/>
            <person name="Gao S."/>
            <person name="Zong X."/>
        </authorList>
    </citation>
    <scope>NUCLEOTIDE SEQUENCE [LARGE SCALE GENOMIC DNA]</scope>
    <source>
        <strain evidence="4 5">cv. Zhongwan 6</strain>
    </source>
</reference>
<evidence type="ECO:0000313" key="4">
    <source>
        <dbReference type="EMBL" id="KAI5399504.1"/>
    </source>
</evidence>
<dbReference type="Gramene" id="PSAT_LOCUS27713_t1">
    <property type="protein sequence ID" value="CAL5209080.1"/>
    <property type="gene ID" value="PSAT_LOCUS27713"/>
</dbReference>
<organism evidence="4 5">
    <name type="scientific">Pisum sativum</name>
    <name type="common">Garden pea</name>
    <name type="synonym">Lathyrus oleraceus</name>
    <dbReference type="NCBI Taxonomy" id="3888"/>
    <lineage>
        <taxon>Eukaryota</taxon>
        <taxon>Viridiplantae</taxon>
        <taxon>Streptophyta</taxon>
        <taxon>Embryophyta</taxon>
        <taxon>Tracheophyta</taxon>
        <taxon>Spermatophyta</taxon>
        <taxon>Magnoliopsida</taxon>
        <taxon>eudicotyledons</taxon>
        <taxon>Gunneridae</taxon>
        <taxon>Pentapetalae</taxon>
        <taxon>rosids</taxon>
        <taxon>fabids</taxon>
        <taxon>Fabales</taxon>
        <taxon>Fabaceae</taxon>
        <taxon>Papilionoideae</taxon>
        <taxon>50 kb inversion clade</taxon>
        <taxon>NPAAA clade</taxon>
        <taxon>Hologalegina</taxon>
        <taxon>IRL clade</taxon>
        <taxon>Fabeae</taxon>
        <taxon>Lathyrus</taxon>
    </lineage>
</organism>
<comment type="similarity">
    <text evidence="1">Belongs to the leguminous lectin family.</text>
</comment>
<protein>
    <submittedName>
        <fullName evidence="4">Nodule lectin</fullName>
    </submittedName>
</protein>
<dbReference type="Gene3D" id="2.60.120.200">
    <property type="match status" value="1"/>
</dbReference>
<feature type="domain" description="Legume lectin" evidence="3">
    <location>
        <begin position="34"/>
        <end position="265"/>
    </location>
</feature>
<keyword evidence="2" id="KW-0430">Lectin</keyword>
<dbReference type="Gramene" id="Psat06G0473400-T1">
    <property type="protein sequence ID" value="KAI5399504.1"/>
    <property type="gene ID" value="KIW84_064734"/>
</dbReference>
<dbReference type="EMBL" id="JAMSHJ010000006">
    <property type="protein sequence ID" value="KAI5399504.1"/>
    <property type="molecule type" value="Genomic_DNA"/>
</dbReference>
<dbReference type="PANTHER" id="PTHR32401">
    <property type="entry name" value="CONCANAVALIN A-LIKE LECTIN FAMILY PROTEIN"/>
    <property type="match status" value="1"/>
</dbReference>
<gene>
    <name evidence="4" type="ORF">KIW84_064734</name>
</gene>
<dbReference type="PANTHER" id="PTHR32401:SF49">
    <property type="entry name" value="OS10G0129200 PROTEIN"/>
    <property type="match status" value="1"/>
</dbReference>